<dbReference type="EMBL" id="NEXC01000003">
    <property type="protein sequence ID" value="PSN84413.1"/>
    <property type="molecule type" value="Genomic_DNA"/>
</dbReference>
<comment type="similarity">
    <text evidence="4">Belongs to the PTH2 family.</text>
</comment>
<dbReference type="PANTHER" id="PTHR12649:SF11">
    <property type="entry name" value="PEPTIDYL-TRNA HYDROLASE 2, MITOCHONDRIAL"/>
    <property type="match status" value="1"/>
</dbReference>
<keyword evidence="3 7" id="KW-0378">Hydrolase</keyword>
<dbReference type="SUPFAM" id="SSF102462">
    <property type="entry name" value="Peptidyl-tRNA hydrolase II"/>
    <property type="match status" value="1"/>
</dbReference>
<evidence type="ECO:0000256" key="5">
    <source>
        <dbReference type="ARBA" id="ARBA00048707"/>
    </source>
</evidence>
<accession>A0A2R6ADN0</accession>
<proteinExistence type="inferred from homology"/>
<evidence type="ECO:0000256" key="6">
    <source>
        <dbReference type="ARBA" id="ARBA00050038"/>
    </source>
</evidence>
<comment type="catalytic activity">
    <reaction evidence="5">
        <text>an N-acyl-L-alpha-aminoacyl-tRNA + H2O = an N-acyl-L-amino acid + a tRNA + H(+)</text>
        <dbReference type="Rhea" id="RHEA:54448"/>
        <dbReference type="Rhea" id="RHEA-COMP:10123"/>
        <dbReference type="Rhea" id="RHEA-COMP:13883"/>
        <dbReference type="ChEBI" id="CHEBI:15377"/>
        <dbReference type="ChEBI" id="CHEBI:15378"/>
        <dbReference type="ChEBI" id="CHEBI:59874"/>
        <dbReference type="ChEBI" id="CHEBI:78442"/>
        <dbReference type="ChEBI" id="CHEBI:138191"/>
        <dbReference type="EC" id="3.1.1.29"/>
    </reaction>
</comment>
<evidence type="ECO:0000313" key="8">
    <source>
        <dbReference type="Proteomes" id="UP000240880"/>
    </source>
</evidence>
<dbReference type="Pfam" id="PF01981">
    <property type="entry name" value="PTH2"/>
    <property type="match status" value="1"/>
</dbReference>
<reference evidence="7 8" key="1">
    <citation type="submission" date="2017-04" db="EMBL/GenBank/DDBJ databases">
        <title>Novel microbial lineages endemic to geothermal iron-oxide mats fill important gaps in the evolutionary history of Archaea.</title>
        <authorList>
            <person name="Jay Z.J."/>
            <person name="Beam J.P."/>
            <person name="Dlakic M."/>
            <person name="Rusch D.B."/>
            <person name="Kozubal M.A."/>
            <person name="Inskeep W.P."/>
        </authorList>
    </citation>
    <scope>NUCLEOTIDE SEQUENCE [LARGE SCALE GENOMIC DNA]</scope>
    <source>
        <strain evidence="7">OSP_D</strain>
    </source>
</reference>
<evidence type="ECO:0000256" key="1">
    <source>
        <dbReference type="ARBA" id="ARBA00003043"/>
    </source>
</evidence>
<dbReference type="NCBIfam" id="NF003314">
    <property type="entry name" value="PRK04322.1"/>
    <property type="match status" value="1"/>
</dbReference>
<dbReference type="CDD" id="cd02430">
    <property type="entry name" value="PTH2"/>
    <property type="match status" value="1"/>
</dbReference>
<comment type="function">
    <text evidence="1">The natural substrate for this enzyme may be peptidyl-tRNAs which drop off the ribosome during protein synthesis.</text>
</comment>
<name>A0A2R6ADN0_9ARCH</name>
<dbReference type="GO" id="GO:0005829">
    <property type="term" value="C:cytosol"/>
    <property type="evidence" value="ECO:0007669"/>
    <property type="project" value="TreeGrafter"/>
</dbReference>
<dbReference type="InterPro" id="IPR002833">
    <property type="entry name" value="PTH2"/>
</dbReference>
<dbReference type="EC" id="3.1.1.29" evidence="2"/>
<evidence type="ECO:0000256" key="3">
    <source>
        <dbReference type="ARBA" id="ARBA00022801"/>
    </source>
</evidence>
<dbReference type="AlphaFoldDB" id="A0A2R6ADN0"/>
<evidence type="ECO:0000256" key="4">
    <source>
        <dbReference type="ARBA" id="ARBA00038050"/>
    </source>
</evidence>
<dbReference type="Gene3D" id="3.40.1490.10">
    <property type="entry name" value="Bit1"/>
    <property type="match status" value="1"/>
</dbReference>
<sequence>MDTDYKQVIVVRKDLKLGCGKIAAQVAHASLGSYLECLKLKPEWVTRWKEKGWKKVVTRVLSESEIPPLIEQSKKLNVPFFIVYDAGLTQIPPNTLTCVGFGPAPSDIIDKITGHLKLL</sequence>
<dbReference type="GO" id="GO:0004045">
    <property type="term" value="F:peptidyl-tRNA hydrolase activity"/>
    <property type="evidence" value="ECO:0007669"/>
    <property type="project" value="UniProtKB-EC"/>
</dbReference>
<dbReference type="NCBIfam" id="TIGR00283">
    <property type="entry name" value="arch_pth2"/>
    <property type="match status" value="1"/>
</dbReference>
<evidence type="ECO:0000256" key="2">
    <source>
        <dbReference type="ARBA" id="ARBA00013260"/>
    </source>
</evidence>
<dbReference type="InterPro" id="IPR023476">
    <property type="entry name" value="Pep_tRNA_hydro_II_dom_sf"/>
</dbReference>
<dbReference type="Proteomes" id="UP000240880">
    <property type="component" value="Unassembled WGS sequence"/>
</dbReference>
<comment type="caution">
    <text evidence="7">The sequence shown here is derived from an EMBL/GenBank/DDBJ whole genome shotgun (WGS) entry which is preliminary data.</text>
</comment>
<dbReference type="PANTHER" id="PTHR12649">
    <property type="entry name" value="PEPTIDYL-TRNA HYDROLASE 2"/>
    <property type="match status" value="1"/>
</dbReference>
<gene>
    <name evidence="7" type="ORF">B9Q01_00690</name>
</gene>
<organism evidence="7 8">
    <name type="scientific">Candidatus Marsarchaeota G1 archaeon OSP_D</name>
    <dbReference type="NCBI Taxonomy" id="1978155"/>
    <lineage>
        <taxon>Archaea</taxon>
        <taxon>Candidatus Marsarchaeota</taxon>
        <taxon>Candidatus Marsarchaeota group 1</taxon>
    </lineage>
</organism>
<dbReference type="FunFam" id="3.40.1490.10:FF:000001">
    <property type="entry name" value="Peptidyl-tRNA hydrolase 2"/>
    <property type="match status" value="1"/>
</dbReference>
<evidence type="ECO:0000313" key="7">
    <source>
        <dbReference type="EMBL" id="PSN84413.1"/>
    </source>
</evidence>
<protein>
    <recommendedName>
        <fullName evidence="6">Peptidyl-tRNA hydrolase</fullName>
        <ecNumber evidence="2">3.1.1.29</ecNumber>
    </recommendedName>
</protein>